<feature type="transmembrane region" description="Helical" evidence="6">
    <location>
        <begin position="366"/>
        <end position="385"/>
    </location>
</feature>
<feature type="transmembrane region" description="Helical" evidence="6">
    <location>
        <begin position="231"/>
        <end position="255"/>
    </location>
</feature>
<keyword evidence="2" id="KW-1003">Cell membrane</keyword>
<evidence type="ECO:0000313" key="8">
    <source>
        <dbReference type="Proteomes" id="UP000618818"/>
    </source>
</evidence>
<feature type="transmembrane region" description="Helical" evidence="6">
    <location>
        <begin position="99"/>
        <end position="121"/>
    </location>
</feature>
<sequence>MAAPPIATLVAYSVLAQLLGPEGRGFAAAATAPLLLITSALTLGLPEALTYFESQTAVRRRVSAGAIAALLFAGMVGTALTYWASDSLSGGDADLAQTMTWVAAFSAPALLVAGLRGIALARQRWSLVATERILSALLRLTSILVLALVLGLTPTNAALALGATLAVGGVVYVRLLRREPRRQELAREAQGPTYRQLHGYGLRAWLGSIAGILLMRLDQLLLTPLAGLQQLGFYVVAVNVAEAALIFNAAVREVVFSKQSSRGDVRQLARASRMSTVVTLALVIALASLAPVAIPIVFGDAFSPSIGPTMILLAAVLLGNPGSVVGAGLAASGRPELRSFSLLAGLVVNVVIIVTLAPQWGAAGAALATLAGNVVSAGLNIRWYCRIAEARPRDFLVLRASDFRDTVAVARTTLRRHR</sequence>
<protein>
    <submittedName>
        <fullName evidence="7">Oligosaccharide flippase family protein</fullName>
    </submittedName>
</protein>
<keyword evidence="4 6" id="KW-1133">Transmembrane helix</keyword>
<dbReference type="Pfam" id="PF13440">
    <property type="entry name" value="Polysacc_synt_3"/>
    <property type="match status" value="1"/>
</dbReference>
<dbReference type="Proteomes" id="UP000618818">
    <property type="component" value="Unassembled WGS sequence"/>
</dbReference>
<keyword evidence="3 6" id="KW-0812">Transmembrane</keyword>
<comment type="caution">
    <text evidence="7">The sequence shown here is derived from an EMBL/GenBank/DDBJ whole genome shotgun (WGS) entry which is preliminary data.</text>
</comment>
<feature type="transmembrane region" description="Helical" evidence="6">
    <location>
        <begin position="26"/>
        <end position="52"/>
    </location>
</feature>
<reference evidence="7 8" key="1">
    <citation type="submission" date="2020-09" db="EMBL/GenBank/DDBJ databases">
        <title>novel species in genus Nocardioides.</title>
        <authorList>
            <person name="Zhang G."/>
        </authorList>
    </citation>
    <scope>NUCLEOTIDE SEQUENCE [LARGE SCALE GENOMIC DNA]</scope>
    <source>
        <strain evidence="7 8">KCTC 39551</strain>
    </source>
</reference>
<feature type="transmembrane region" description="Helical" evidence="6">
    <location>
        <begin position="197"/>
        <end position="215"/>
    </location>
</feature>
<feature type="transmembrane region" description="Helical" evidence="6">
    <location>
        <begin position="276"/>
        <end position="298"/>
    </location>
</feature>
<organism evidence="7 8">
    <name type="scientific">Nocardioides cavernae</name>
    <dbReference type="NCBI Taxonomy" id="1921566"/>
    <lineage>
        <taxon>Bacteria</taxon>
        <taxon>Bacillati</taxon>
        <taxon>Actinomycetota</taxon>
        <taxon>Actinomycetes</taxon>
        <taxon>Propionibacteriales</taxon>
        <taxon>Nocardioidaceae</taxon>
        <taxon>Nocardioides</taxon>
    </lineage>
</organism>
<feature type="transmembrane region" description="Helical" evidence="6">
    <location>
        <begin position="342"/>
        <end position="360"/>
    </location>
</feature>
<feature type="transmembrane region" description="Helical" evidence="6">
    <location>
        <begin position="158"/>
        <end position="176"/>
    </location>
</feature>
<accession>A0ABR8N5L9</accession>
<comment type="subcellular location">
    <subcellularLocation>
        <location evidence="1">Cell membrane</location>
        <topology evidence="1">Multi-pass membrane protein</topology>
    </subcellularLocation>
</comment>
<gene>
    <name evidence="7" type="ORF">IEZ26_02370</name>
</gene>
<feature type="transmembrane region" description="Helical" evidence="6">
    <location>
        <begin position="64"/>
        <end position="84"/>
    </location>
</feature>
<dbReference type="InterPro" id="IPR050833">
    <property type="entry name" value="Poly_Biosynth_Transport"/>
</dbReference>
<dbReference type="PANTHER" id="PTHR30250:SF11">
    <property type="entry name" value="O-ANTIGEN TRANSPORTER-RELATED"/>
    <property type="match status" value="1"/>
</dbReference>
<proteinExistence type="predicted"/>
<keyword evidence="8" id="KW-1185">Reference proteome</keyword>
<name>A0ABR8N5L9_9ACTN</name>
<evidence type="ECO:0000256" key="6">
    <source>
        <dbReference type="SAM" id="Phobius"/>
    </source>
</evidence>
<dbReference type="PANTHER" id="PTHR30250">
    <property type="entry name" value="PST FAMILY PREDICTED COLANIC ACID TRANSPORTER"/>
    <property type="match status" value="1"/>
</dbReference>
<evidence type="ECO:0000256" key="3">
    <source>
        <dbReference type="ARBA" id="ARBA00022692"/>
    </source>
</evidence>
<feature type="transmembrane region" description="Helical" evidence="6">
    <location>
        <begin position="310"/>
        <end position="330"/>
    </location>
</feature>
<dbReference type="EMBL" id="JACXYZ010000001">
    <property type="protein sequence ID" value="MBD3923453.1"/>
    <property type="molecule type" value="Genomic_DNA"/>
</dbReference>
<evidence type="ECO:0000256" key="4">
    <source>
        <dbReference type="ARBA" id="ARBA00022989"/>
    </source>
</evidence>
<evidence type="ECO:0000256" key="5">
    <source>
        <dbReference type="ARBA" id="ARBA00023136"/>
    </source>
</evidence>
<evidence type="ECO:0000256" key="2">
    <source>
        <dbReference type="ARBA" id="ARBA00022475"/>
    </source>
</evidence>
<keyword evidence="5 6" id="KW-0472">Membrane</keyword>
<feature type="transmembrane region" description="Helical" evidence="6">
    <location>
        <begin position="133"/>
        <end position="152"/>
    </location>
</feature>
<evidence type="ECO:0000313" key="7">
    <source>
        <dbReference type="EMBL" id="MBD3923453.1"/>
    </source>
</evidence>
<evidence type="ECO:0000256" key="1">
    <source>
        <dbReference type="ARBA" id="ARBA00004651"/>
    </source>
</evidence>